<feature type="compositionally biased region" description="Low complexity" evidence="1">
    <location>
        <begin position="45"/>
        <end position="66"/>
    </location>
</feature>
<evidence type="ECO:0000256" key="2">
    <source>
        <dbReference type="SAM" id="Phobius"/>
    </source>
</evidence>
<dbReference type="EMBL" id="AP022577">
    <property type="protein sequence ID" value="BBX87562.1"/>
    <property type="molecule type" value="Genomic_DNA"/>
</dbReference>
<keyword evidence="4" id="KW-1185">Reference proteome</keyword>
<evidence type="ECO:0000256" key="1">
    <source>
        <dbReference type="SAM" id="MobiDB-lite"/>
    </source>
</evidence>
<feature type="compositionally biased region" description="Gly residues" evidence="1">
    <location>
        <begin position="31"/>
        <end position="44"/>
    </location>
</feature>
<name>A0ABN5Z2K9_9MYCO</name>
<dbReference type="Proteomes" id="UP000465609">
    <property type="component" value="Chromosome"/>
</dbReference>
<evidence type="ECO:0008006" key="5">
    <source>
        <dbReference type="Google" id="ProtNLM"/>
    </source>
</evidence>
<organism evidence="3 4">
    <name type="scientific">Mycolicibacterium aubagnense</name>
    <dbReference type="NCBI Taxonomy" id="319707"/>
    <lineage>
        <taxon>Bacteria</taxon>
        <taxon>Bacillati</taxon>
        <taxon>Actinomycetota</taxon>
        <taxon>Actinomycetes</taxon>
        <taxon>Mycobacteriales</taxon>
        <taxon>Mycobacteriaceae</taxon>
        <taxon>Mycolicibacterium</taxon>
    </lineage>
</organism>
<keyword evidence="2" id="KW-1133">Transmembrane helix</keyword>
<reference evidence="3 4" key="1">
    <citation type="journal article" date="2019" name="Emerg. Microbes Infect.">
        <title>Comprehensive subspecies identification of 175 nontuberculous mycobacteria species based on 7547 genomic profiles.</title>
        <authorList>
            <person name="Matsumoto Y."/>
            <person name="Kinjo T."/>
            <person name="Motooka D."/>
            <person name="Nabeya D."/>
            <person name="Jung N."/>
            <person name="Uechi K."/>
            <person name="Horii T."/>
            <person name="Iida T."/>
            <person name="Fujita J."/>
            <person name="Nakamura S."/>
        </authorList>
    </citation>
    <scope>NUCLEOTIDE SEQUENCE [LARGE SCALE GENOMIC DNA]</scope>
    <source>
        <strain evidence="3 4">JCM 15296</strain>
    </source>
</reference>
<sequence>MTYPPLGPQPGSQPWQPPQQPAPGFPPSGYGQPGYGQPGYGQPGYGQPQPGPTYGQPAYGQPTYGQPGYGQPGYGQPPGYPVGPGFPGAPQPKSNGPKWALIGGLAAIIVIGIVLAVVLISNSGGGLSALGGNSDEDQIRSLMSSGPSSIKDRACANDQKFFSKFPGIADSTGTNPTGAKSKATVDSVNVTGDTATAEVTATSSTGLERSGTLYFRKESGEWKICFTDSPQLKQLQNLPGMK</sequence>
<keyword evidence="2" id="KW-0472">Membrane</keyword>
<gene>
    <name evidence="3" type="ORF">MAUB_54350</name>
</gene>
<evidence type="ECO:0000313" key="3">
    <source>
        <dbReference type="EMBL" id="BBX87562.1"/>
    </source>
</evidence>
<dbReference type="RefSeq" id="WP_138229942.1">
    <property type="nucleotide sequence ID" value="NZ_AP022577.1"/>
</dbReference>
<feature type="region of interest" description="Disordered" evidence="1">
    <location>
        <begin position="1"/>
        <end position="91"/>
    </location>
</feature>
<proteinExistence type="predicted"/>
<accession>A0ABN5Z2K9</accession>
<evidence type="ECO:0000313" key="4">
    <source>
        <dbReference type="Proteomes" id="UP000465609"/>
    </source>
</evidence>
<keyword evidence="2" id="KW-0812">Transmembrane</keyword>
<dbReference type="Gene3D" id="3.10.450.50">
    <property type="match status" value="1"/>
</dbReference>
<feature type="transmembrane region" description="Helical" evidence="2">
    <location>
        <begin position="99"/>
        <end position="120"/>
    </location>
</feature>
<feature type="compositionally biased region" description="Pro residues" evidence="1">
    <location>
        <begin position="15"/>
        <end position="26"/>
    </location>
</feature>
<protein>
    <recommendedName>
        <fullName evidence="5">DUF4878 domain-containing protein</fullName>
    </recommendedName>
</protein>